<dbReference type="EMBL" id="JAULSU010000006">
    <property type="protein sequence ID" value="KAK0613689.1"/>
    <property type="molecule type" value="Genomic_DNA"/>
</dbReference>
<feature type="region of interest" description="Disordered" evidence="1">
    <location>
        <begin position="22"/>
        <end position="42"/>
    </location>
</feature>
<dbReference type="PANTHER" id="PTHR33112">
    <property type="entry name" value="DOMAIN PROTEIN, PUTATIVE-RELATED"/>
    <property type="match status" value="1"/>
</dbReference>
<dbReference type="Proteomes" id="UP001175000">
    <property type="component" value="Unassembled WGS sequence"/>
</dbReference>
<keyword evidence="4" id="KW-1185">Reference proteome</keyword>
<name>A0AA39WE17_9PEZI</name>
<gene>
    <name evidence="3" type="ORF">B0T14DRAFT_461669</name>
</gene>
<comment type="caution">
    <text evidence="3">The sequence shown here is derived from an EMBL/GenBank/DDBJ whole genome shotgun (WGS) entry which is preliminary data.</text>
</comment>
<evidence type="ECO:0000256" key="1">
    <source>
        <dbReference type="SAM" id="MobiDB-lite"/>
    </source>
</evidence>
<organism evidence="3 4">
    <name type="scientific">Immersiella caudata</name>
    <dbReference type="NCBI Taxonomy" id="314043"/>
    <lineage>
        <taxon>Eukaryota</taxon>
        <taxon>Fungi</taxon>
        <taxon>Dikarya</taxon>
        <taxon>Ascomycota</taxon>
        <taxon>Pezizomycotina</taxon>
        <taxon>Sordariomycetes</taxon>
        <taxon>Sordariomycetidae</taxon>
        <taxon>Sordariales</taxon>
        <taxon>Lasiosphaeriaceae</taxon>
        <taxon>Immersiella</taxon>
    </lineage>
</organism>
<feature type="region of interest" description="Disordered" evidence="1">
    <location>
        <begin position="536"/>
        <end position="562"/>
    </location>
</feature>
<dbReference type="Pfam" id="PF06985">
    <property type="entry name" value="HET"/>
    <property type="match status" value="1"/>
</dbReference>
<sequence>MRFDEEDLVVLSSELVGSKMSGVLATPEERRGPSDSSYYDRTPVSRSKYDRYYRPTLELFKKRAVVRPHRGSHEAVDVAFILPLANSYESASCPSVGNLADSQMFYGRPVSAHVDMKLAQQWFRTCCMEHKGAEPEPGPLSPPKRRHTPFSEHEGGTNWCLPTPRPRIPHFRLIHVQKQCVVLARDGDSYAALSYVWGQAKRLLLTTETLQQLSTPGALSPDKEEVPRTFKDALRVAEQLEVAFVWIDALCVMQDNEEQLVQHMDVMDSIYGSATLTIVSDAASADSGIPGISLPRGPPQAILNHGSRSYISAKRTFGKSLTSDSCWESRAWCLQEKVFSLLVFTGHQAFYHCAATTWFEDTIMEPREKNRITTITIAERSNHGRKDRGSAQHTAYEAHRKLFERNFLRLLEEYTKRQLSFESDAIRAFSGILSSMESQHGPAIWGVPEYIFARGISWSQSRHKMDARRRQFPSWSWAGWRGNDGSTIRFGNVWSVVSDMWKIDWHYHKFDRQTRKYELTAVQHWYRRFQGVVETQRPRHKRGRQRDPPPESSGVNTPLPESSMYLDNAESAGEYRALHKAFEEESRMYNTWALPDHPNELGYVELEMPPFTHDPTTMPPISHIIRFFTSCARVWIDAEPDLEYPEKHYQWYSIPKDGSDRETFFAIRSLSPEKQILGRIPLDPNWSGRGKEHELVYISPSFWPPSDQDLEPEPIIFWVMLVEDLEGAPGVKSRVSMYGPIDITTWRMAKPVWKCVTLA</sequence>
<feature type="region of interest" description="Disordered" evidence="1">
    <location>
        <begin position="133"/>
        <end position="155"/>
    </location>
</feature>
<evidence type="ECO:0000313" key="3">
    <source>
        <dbReference type="EMBL" id="KAK0613689.1"/>
    </source>
</evidence>
<dbReference type="PANTHER" id="PTHR33112:SF12">
    <property type="entry name" value="HETEROKARYON INCOMPATIBILITY DOMAIN-CONTAINING PROTEIN"/>
    <property type="match status" value="1"/>
</dbReference>
<dbReference type="AlphaFoldDB" id="A0AA39WE17"/>
<reference evidence="3" key="1">
    <citation type="submission" date="2023-06" db="EMBL/GenBank/DDBJ databases">
        <title>Genome-scale phylogeny and comparative genomics of the fungal order Sordariales.</title>
        <authorList>
            <consortium name="Lawrence Berkeley National Laboratory"/>
            <person name="Hensen N."/>
            <person name="Bonometti L."/>
            <person name="Westerberg I."/>
            <person name="Brannstrom I.O."/>
            <person name="Guillou S."/>
            <person name="Cros-Aarteil S."/>
            <person name="Calhoun S."/>
            <person name="Haridas S."/>
            <person name="Kuo A."/>
            <person name="Mondo S."/>
            <person name="Pangilinan J."/>
            <person name="Riley R."/>
            <person name="Labutti K."/>
            <person name="Andreopoulos B."/>
            <person name="Lipzen A."/>
            <person name="Chen C."/>
            <person name="Yanf M."/>
            <person name="Daum C."/>
            <person name="Ng V."/>
            <person name="Clum A."/>
            <person name="Steindorff A."/>
            <person name="Ohm R."/>
            <person name="Martin F."/>
            <person name="Silar P."/>
            <person name="Natvig D."/>
            <person name="Lalanne C."/>
            <person name="Gautier V."/>
            <person name="Ament-Velasquez S.L."/>
            <person name="Kruys A."/>
            <person name="Hutchinson M.I."/>
            <person name="Powell A.J."/>
            <person name="Barry K."/>
            <person name="Miller A.N."/>
            <person name="Grigoriev I.V."/>
            <person name="Debuchy R."/>
            <person name="Gladieux P."/>
            <person name="Thoren M.H."/>
            <person name="Johannesson H."/>
        </authorList>
    </citation>
    <scope>NUCLEOTIDE SEQUENCE</scope>
    <source>
        <strain evidence="3">CBS 606.72</strain>
    </source>
</reference>
<accession>A0AA39WE17</accession>
<feature type="domain" description="Heterokaryon incompatibility" evidence="2">
    <location>
        <begin position="190"/>
        <end position="336"/>
    </location>
</feature>
<protein>
    <submittedName>
        <fullName evidence="3">Heterokaryon incompatibility protein-domain-containing protein</fullName>
    </submittedName>
</protein>
<evidence type="ECO:0000259" key="2">
    <source>
        <dbReference type="Pfam" id="PF06985"/>
    </source>
</evidence>
<proteinExistence type="predicted"/>
<evidence type="ECO:0000313" key="4">
    <source>
        <dbReference type="Proteomes" id="UP001175000"/>
    </source>
</evidence>
<dbReference type="InterPro" id="IPR010730">
    <property type="entry name" value="HET"/>
</dbReference>